<name>A0A0J8B342_BETVV</name>
<feature type="region of interest" description="Disordered" evidence="1">
    <location>
        <begin position="1"/>
        <end position="49"/>
    </location>
</feature>
<dbReference type="Proteomes" id="UP000035740">
    <property type="component" value="Unassembled WGS sequence"/>
</dbReference>
<gene>
    <name evidence="2" type="ORF">BVRB_007470</name>
</gene>
<evidence type="ECO:0000256" key="1">
    <source>
        <dbReference type="SAM" id="MobiDB-lite"/>
    </source>
</evidence>
<evidence type="ECO:0000313" key="2">
    <source>
        <dbReference type="EMBL" id="KMS95524.1"/>
    </source>
</evidence>
<accession>A0A0J8B342</accession>
<dbReference type="Gramene" id="KMS95524">
    <property type="protein sequence ID" value="KMS95524"/>
    <property type="gene ID" value="BVRB_007470"/>
</dbReference>
<organism evidence="2 3">
    <name type="scientific">Beta vulgaris subsp. vulgaris</name>
    <name type="common">Beet</name>
    <dbReference type="NCBI Taxonomy" id="3555"/>
    <lineage>
        <taxon>Eukaryota</taxon>
        <taxon>Viridiplantae</taxon>
        <taxon>Streptophyta</taxon>
        <taxon>Embryophyta</taxon>
        <taxon>Tracheophyta</taxon>
        <taxon>Spermatophyta</taxon>
        <taxon>Magnoliopsida</taxon>
        <taxon>eudicotyledons</taxon>
        <taxon>Gunneridae</taxon>
        <taxon>Pentapetalae</taxon>
        <taxon>Caryophyllales</taxon>
        <taxon>Chenopodiaceae</taxon>
        <taxon>Betoideae</taxon>
        <taxon>Beta</taxon>
    </lineage>
</organism>
<protein>
    <submittedName>
        <fullName evidence="2">Uncharacterized protein</fullName>
    </submittedName>
</protein>
<dbReference type="AlphaFoldDB" id="A0A0J8B342"/>
<keyword evidence="3" id="KW-1185">Reference proteome</keyword>
<dbReference type="EMBL" id="KQ090458">
    <property type="protein sequence ID" value="KMS95524.1"/>
    <property type="molecule type" value="Genomic_DNA"/>
</dbReference>
<reference evidence="2 3" key="1">
    <citation type="journal article" date="2014" name="Nature">
        <title>The genome of the recently domesticated crop plant sugar beet (Beta vulgaris).</title>
        <authorList>
            <person name="Dohm J.C."/>
            <person name="Minoche A.E."/>
            <person name="Holtgrawe D."/>
            <person name="Capella-Gutierrez S."/>
            <person name="Zakrzewski F."/>
            <person name="Tafer H."/>
            <person name="Rupp O."/>
            <person name="Sorensen T.R."/>
            <person name="Stracke R."/>
            <person name="Reinhardt R."/>
            <person name="Goesmann A."/>
            <person name="Kraft T."/>
            <person name="Schulz B."/>
            <person name="Stadler P.F."/>
            <person name="Schmidt T."/>
            <person name="Gabaldon T."/>
            <person name="Lehrach H."/>
            <person name="Weisshaar B."/>
            <person name="Himmelbauer H."/>
        </authorList>
    </citation>
    <scope>NUCLEOTIDE SEQUENCE [LARGE SCALE GENOMIC DNA]</scope>
    <source>
        <tissue evidence="2">Taproot</tissue>
    </source>
</reference>
<evidence type="ECO:0000313" key="3">
    <source>
        <dbReference type="Proteomes" id="UP000035740"/>
    </source>
</evidence>
<sequence>MSITLLTRTTKNRGVEGVGGGGFKASVHSDEASAWRRRRSQTKQRATAT</sequence>
<proteinExistence type="predicted"/>